<dbReference type="CDD" id="cd04301">
    <property type="entry name" value="NAT_SF"/>
    <property type="match status" value="1"/>
</dbReference>
<dbReference type="InterPro" id="IPR052523">
    <property type="entry name" value="Trichothecene_AcTrans"/>
</dbReference>
<dbReference type="Gene3D" id="3.40.630.30">
    <property type="match status" value="1"/>
</dbReference>
<feature type="domain" description="N-acetyltransferase" evidence="1">
    <location>
        <begin position="55"/>
        <end position="218"/>
    </location>
</feature>
<protein>
    <recommendedName>
        <fullName evidence="1">N-acetyltransferase domain-containing protein</fullName>
    </recommendedName>
</protein>
<accession>A0A077WGK8</accession>
<dbReference type="OrthoDB" id="544277at2759"/>
<proteinExistence type="predicted"/>
<dbReference type="SUPFAM" id="SSF55729">
    <property type="entry name" value="Acyl-CoA N-acyltransferases (Nat)"/>
    <property type="match status" value="1"/>
</dbReference>
<evidence type="ECO:0000313" key="2">
    <source>
        <dbReference type="EMBL" id="CDS06756.1"/>
    </source>
</evidence>
<organism evidence="2">
    <name type="scientific">Lichtheimia ramosa</name>
    <dbReference type="NCBI Taxonomy" id="688394"/>
    <lineage>
        <taxon>Eukaryota</taxon>
        <taxon>Fungi</taxon>
        <taxon>Fungi incertae sedis</taxon>
        <taxon>Mucoromycota</taxon>
        <taxon>Mucoromycotina</taxon>
        <taxon>Mucoromycetes</taxon>
        <taxon>Mucorales</taxon>
        <taxon>Lichtheimiaceae</taxon>
        <taxon>Lichtheimia</taxon>
    </lineage>
</organism>
<dbReference type="InterPro" id="IPR016181">
    <property type="entry name" value="Acyl_CoA_acyltransferase"/>
</dbReference>
<dbReference type="AlphaFoldDB" id="A0A077WGK8"/>
<dbReference type="Pfam" id="PF13508">
    <property type="entry name" value="Acetyltransf_7"/>
    <property type="match status" value="1"/>
</dbReference>
<dbReference type="GO" id="GO:0016747">
    <property type="term" value="F:acyltransferase activity, transferring groups other than amino-acyl groups"/>
    <property type="evidence" value="ECO:0007669"/>
    <property type="project" value="InterPro"/>
</dbReference>
<evidence type="ECO:0000259" key="1">
    <source>
        <dbReference type="PROSITE" id="PS51186"/>
    </source>
</evidence>
<dbReference type="EMBL" id="LK023321">
    <property type="protein sequence ID" value="CDS06756.1"/>
    <property type="molecule type" value="Genomic_DNA"/>
</dbReference>
<dbReference type="PANTHER" id="PTHR42791">
    <property type="entry name" value="GNAT FAMILY ACETYLTRANSFERASE"/>
    <property type="match status" value="1"/>
</dbReference>
<dbReference type="PANTHER" id="PTHR42791:SF1">
    <property type="entry name" value="N-ACETYLTRANSFERASE DOMAIN-CONTAINING PROTEIN"/>
    <property type="match status" value="1"/>
</dbReference>
<gene>
    <name evidence="2" type="ORF">LRAMOSA09283</name>
</gene>
<dbReference type="InterPro" id="IPR000182">
    <property type="entry name" value="GNAT_dom"/>
</dbReference>
<sequence>MALVAPPTAFDERRISRKLTINIDQHEVNVRPIIKGAIKEAAHTLTEASEAPNYDHMYTLFKDMVNTASIQSRDFAVQVDGCKGVLVWTNHHQGFPFPIVSKQSSPSGFIKVLRSTVNKAHSSISSTIDKTRRKVMSKYSQYITIGYIGVLPHEQRKGLGSALLHYVTDKADEAQQPICAQVACSGKAVRFFEKFGFKVEATVKGAEVPACIMVREPVATSAVPEPRPLRIRPGRRISDY</sequence>
<dbReference type="PROSITE" id="PS51186">
    <property type="entry name" value="GNAT"/>
    <property type="match status" value="1"/>
</dbReference>
<name>A0A077WGK8_9FUNG</name>
<reference evidence="2" key="1">
    <citation type="journal article" date="2014" name="Genome Announc.">
        <title>De novo whole-genome sequence and genome annotation of Lichtheimia ramosa.</title>
        <authorList>
            <person name="Linde J."/>
            <person name="Schwartze V."/>
            <person name="Binder U."/>
            <person name="Lass-Florl C."/>
            <person name="Voigt K."/>
            <person name="Horn F."/>
        </authorList>
    </citation>
    <scope>NUCLEOTIDE SEQUENCE</scope>
    <source>
        <strain evidence="2">JMRC FSU:6197</strain>
    </source>
</reference>